<protein>
    <recommendedName>
        <fullName evidence="5">Protein-S-isoprenylcysteine O-methyltransferase</fullName>
        <ecNumber evidence="5">2.1.1.100</ecNumber>
    </recommendedName>
</protein>
<dbReference type="AlphaFoldDB" id="A0A060SC57"/>
<dbReference type="PANTHER" id="PTHR12714:SF9">
    <property type="entry name" value="PROTEIN-S-ISOPRENYLCYSTEINE O-METHYLTRANSFERASE"/>
    <property type="match status" value="1"/>
</dbReference>
<proteinExistence type="inferred from homology"/>
<evidence type="ECO:0000256" key="4">
    <source>
        <dbReference type="ARBA" id="ARBA00023136"/>
    </source>
</evidence>
<dbReference type="Pfam" id="PF04140">
    <property type="entry name" value="ICMT"/>
    <property type="match status" value="1"/>
</dbReference>
<keyword evidence="3 5" id="KW-1133">Transmembrane helix</keyword>
<keyword evidence="7" id="KW-1185">Reference proteome</keyword>
<sequence length="238" mass="26342">MLSTPLLKLPLLFSGGILLHKATFAPNPPPKPDAVARFTQRDTIARIVNLVPTINMAVTWTVTLAEAAVILAQTEHISTPMLSYLTFGRPSLSRQLGISPLFAAGWALAAFGSTIRILCFRHLGRQFTYNLSIVDDHKLITNGPYAIVRHPSYTGWMSLAVGSVLMLVAPGSWLAESEVLRSVGGRVAISLYAAFQAYIIAMLFPRMKREDEALKAQFGDEWVEWTKRTPYRLIPGIY</sequence>
<gene>
    <name evidence="6" type="ORF">BN946_scf184884.g8</name>
</gene>
<evidence type="ECO:0000313" key="6">
    <source>
        <dbReference type="EMBL" id="CDO69849.1"/>
    </source>
</evidence>
<dbReference type="InterPro" id="IPR007269">
    <property type="entry name" value="ICMT_MeTrfase"/>
</dbReference>
<keyword evidence="4 5" id="KW-0472">Membrane</keyword>
<dbReference type="EMBL" id="CCBP010000057">
    <property type="protein sequence ID" value="CDO69849.1"/>
    <property type="molecule type" value="Genomic_DNA"/>
</dbReference>
<accession>A0A060SC57</accession>
<dbReference type="GO" id="GO:0032259">
    <property type="term" value="P:methylation"/>
    <property type="evidence" value="ECO:0007669"/>
    <property type="project" value="UniProtKB-KW"/>
</dbReference>
<keyword evidence="5" id="KW-0256">Endoplasmic reticulum</keyword>
<dbReference type="PANTHER" id="PTHR12714">
    <property type="entry name" value="PROTEIN-S ISOPRENYLCYSTEINE O-METHYLTRANSFERASE"/>
    <property type="match status" value="1"/>
</dbReference>
<evidence type="ECO:0000256" key="1">
    <source>
        <dbReference type="ARBA" id="ARBA00004141"/>
    </source>
</evidence>
<feature type="transmembrane region" description="Helical" evidence="5">
    <location>
        <begin position="187"/>
        <end position="205"/>
    </location>
</feature>
<dbReference type="STRING" id="5643.A0A060SC57"/>
<keyword evidence="5" id="KW-0949">S-adenosyl-L-methionine</keyword>
<evidence type="ECO:0000256" key="2">
    <source>
        <dbReference type="ARBA" id="ARBA00022692"/>
    </source>
</evidence>
<evidence type="ECO:0000256" key="5">
    <source>
        <dbReference type="RuleBase" id="RU362022"/>
    </source>
</evidence>
<name>A0A060SC57_PYCCI</name>
<dbReference type="GO" id="GO:0005789">
    <property type="term" value="C:endoplasmic reticulum membrane"/>
    <property type="evidence" value="ECO:0007669"/>
    <property type="project" value="UniProtKB-SubCell"/>
</dbReference>
<comment type="catalytic activity">
    <reaction evidence="5">
        <text>[protein]-C-terminal S-[(2E,6E)-farnesyl]-L-cysteine + S-adenosyl-L-methionine = [protein]-C-terminal S-[(2E,6E)-farnesyl]-L-cysteine methyl ester + S-adenosyl-L-homocysteine</text>
        <dbReference type="Rhea" id="RHEA:21672"/>
        <dbReference type="Rhea" id="RHEA-COMP:12125"/>
        <dbReference type="Rhea" id="RHEA-COMP:12126"/>
        <dbReference type="ChEBI" id="CHEBI:57856"/>
        <dbReference type="ChEBI" id="CHEBI:59789"/>
        <dbReference type="ChEBI" id="CHEBI:90510"/>
        <dbReference type="ChEBI" id="CHEBI:90511"/>
        <dbReference type="EC" id="2.1.1.100"/>
    </reaction>
</comment>
<feature type="transmembrane region" description="Helical" evidence="5">
    <location>
        <begin position="98"/>
        <end position="119"/>
    </location>
</feature>
<comment type="similarity">
    <text evidence="5">Belongs to the class VI-like SAM-binding methyltransferase superfamily. Isoprenylcysteine carboxyl methyltransferase family.</text>
</comment>
<dbReference type="GO" id="GO:0004671">
    <property type="term" value="F:protein C-terminal S-isoprenylcysteine carboxyl O-methyltransferase activity"/>
    <property type="evidence" value="ECO:0007669"/>
    <property type="project" value="UniProtKB-EC"/>
</dbReference>
<comment type="caution">
    <text evidence="6">The sequence shown here is derived from an EMBL/GenBank/DDBJ whole genome shotgun (WGS) entry which is preliminary data.</text>
</comment>
<feature type="transmembrane region" description="Helical" evidence="5">
    <location>
        <begin position="156"/>
        <end position="175"/>
    </location>
</feature>
<keyword evidence="5" id="KW-0489">Methyltransferase</keyword>
<dbReference type="HOGENOM" id="CLU_065200_6_0_1"/>
<dbReference type="Proteomes" id="UP000029665">
    <property type="component" value="Unassembled WGS sequence"/>
</dbReference>
<organism evidence="6 7">
    <name type="scientific">Pycnoporus cinnabarinus</name>
    <name type="common">Cinnabar-red polypore</name>
    <name type="synonym">Trametes cinnabarina</name>
    <dbReference type="NCBI Taxonomy" id="5643"/>
    <lineage>
        <taxon>Eukaryota</taxon>
        <taxon>Fungi</taxon>
        <taxon>Dikarya</taxon>
        <taxon>Basidiomycota</taxon>
        <taxon>Agaricomycotina</taxon>
        <taxon>Agaricomycetes</taxon>
        <taxon>Polyporales</taxon>
        <taxon>Polyporaceae</taxon>
        <taxon>Trametes</taxon>
    </lineage>
</organism>
<dbReference type="EC" id="2.1.1.100" evidence="5"/>
<dbReference type="OrthoDB" id="422086at2759"/>
<keyword evidence="2 5" id="KW-0812">Transmembrane</keyword>
<comment type="subcellular location">
    <subcellularLocation>
        <location evidence="5">Endoplasmic reticulum membrane</location>
        <topology evidence="5">Multi-pass membrane protein</topology>
    </subcellularLocation>
    <subcellularLocation>
        <location evidence="1">Membrane</location>
        <topology evidence="1">Multi-pass membrane protein</topology>
    </subcellularLocation>
</comment>
<keyword evidence="5" id="KW-0808">Transferase</keyword>
<evidence type="ECO:0000313" key="7">
    <source>
        <dbReference type="Proteomes" id="UP000029665"/>
    </source>
</evidence>
<reference evidence="6" key="1">
    <citation type="submission" date="2014-01" db="EMBL/GenBank/DDBJ databases">
        <title>The genome of the white-rot fungus Pycnoporus cinnabarinus: a basidiomycete model with a versatile arsenal for lignocellulosic biomass breakdown.</title>
        <authorList>
            <person name="Levasseur A."/>
            <person name="Lomascolo A."/>
            <person name="Ruiz-Duenas F.J."/>
            <person name="Uzan E."/>
            <person name="Piumi F."/>
            <person name="Kues U."/>
            <person name="Ram A.F.J."/>
            <person name="Murat C."/>
            <person name="Haon M."/>
            <person name="Benoit I."/>
            <person name="Arfi Y."/>
            <person name="Chevret D."/>
            <person name="Drula E."/>
            <person name="Kwon M.J."/>
            <person name="Gouret P."/>
            <person name="Lesage-Meessen L."/>
            <person name="Lombard V."/>
            <person name="Mariette J."/>
            <person name="Noirot C."/>
            <person name="Park J."/>
            <person name="Patyshakuliyeva A."/>
            <person name="Wieneger R.A.B."/>
            <person name="Wosten H.A.B."/>
            <person name="Martin F."/>
            <person name="Coutinho P.M."/>
            <person name="de Vries R."/>
            <person name="Martinez A.T."/>
            <person name="Klopp C."/>
            <person name="Pontarotti P."/>
            <person name="Henrissat B."/>
            <person name="Record E."/>
        </authorList>
    </citation>
    <scope>NUCLEOTIDE SEQUENCE [LARGE SCALE GENOMIC DNA]</scope>
    <source>
        <strain evidence="6">BRFM137</strain>
    </source>
</reference>
<comment type="caution">
    <text evidence="5">Lacks conserved residue(s) required for the propagation of feature annotation.</text>
</comment>
<dbReference type="Gene3D" id="1.20.120.1630">
    <property type="match status" value="1"/>
</dbReference>
<dbReference type="OMA" id="PTINMAV"/>
<evidence type="ECO:0000256" key="3">
    <source>
        <dbReference type="ARBA" id="ARBA00022989"/>
    </source>
</evidence>